<proteinExistence type="predicted"/>
<gene>
    <name evidence="1" type="ORF">PSON_ATCC_30995.1.T1100193</name>
</gene>
<protein>
    <submittedName>
        <fullName evidence="1">Uncharacterized protein</fullName>
    </submittedName>
</protein>
<evidence type="ECO:0000313" key="2">
    <source>
        <dbReference type="Proteomes" id="UP000692954"/>
    </source>
</evidence>
<dbReference type="PANTHER" id="PTHR38934:SF6">
    <property type="entry name" value="CHROMOSOME UNDETERMINED SCAFFOLD_176, WHOLE GENOME SHOTGUN SEQUENCE"/>
    <property type="match status" value="1"/>
</dbReference>
<dbReference type="PANTHER" id="PTHR38934">
    <property type="entry name" value="HYPHALLY REGULATED CELL WALL PROTEIN 1"/>
    <property type="match status" value="1"/>
</dbReference>
<keyword evidence="2" id="KW-1185">Reference proteome</keyword>
<comment type="caution">
    <text evidence="1">The sequence shown here is derived from an EMBL/GenBank/DDBJ whole genome shotgun (WGS) entry which is preliminary data.</text>
</comment>
<sequence length="457" mass="51843">MSAICFFLTKSNWVMVDSSFGQGFTNNSWILSLKCDNFEFTKDKDENNTCLSNSIKYVRLKKDNARMDKIILQKSFQSQVIVDIFFDDRNSATDKMAYFTLNYTVESGGYITQNARKICNNTELGNFDLLTYIGTSPILYKEKYNISIGIESQDDLQLLGVRNLFVYVKYCQPTCLSCNDPSICLTCSSGSLNNGLCICDPEHQFAQAGIGCRQECERDYFIARSDNVCVPDRRIKSLSQYFTSTFTTYSPFQFDPDSNNVRSSPTLTITHCSTKYVGNLLYNEGMSLSLENQQNIRFIRLRVTFYTQGFLTNSGIQIILDDQIQGEIIKSSSTFDFNQIKKIYSSSTICPTYEIARIEAILRTYQSTPKLIFKGRQLSSTAEIWGFTNVTIDSGNCKENCQVCQDFSTCSQCQPTYVLFQGECISNSCPVHSSNCIDYADMIPNSRYLAKGFIILI</sequence>
<reference evidence="1" key="1">
    <citation type="submission" date="2021-01" db="EMBL/GenBank/DDBJ databases">
        <authorList>
            <consortium name="Genoscope - CEA"/>
            <person name="William W."/>
        </authorList>
    </citation>
    <scope>NUCLEOTIDE SEQUENCE</scope>
</reference>
<organism evidence="1 2">
    <name type="scientific">Paramecium sonneborni</name>
    <dbReference type="NCBI Taxonomy" id="65129"/>
    <lineage>
        <taxon>Eukaryota</taxon>
        <taxon>Sar</taxon>
        <taxon>Alveolata</taxon>
        <taxon>Ciliophora</taxon>
        <taxon>Intramacronucleata</taxon>
        <taxon>Oligohymenophorea</taxon>
        <taxon>Peniculida</taxon>
        <taxon>Parameciidae</taxon>
        <taxon>Paramecium</taxon>
    </lineage>
</organism>
<dbReference type="Proteomes" id="UP000692954">
    <property type="component" value="Unassembled WGS sequence"/>
</dbReference>
<dbReference type="AlphaFoldDB" id="A0A8S1QPR6"/>
<dbReference type="EMBL" id="CAJJDN010000110">
    <property type="protein sequence ID" value="CAD8116380.1"/>
    <property type="molecule type" value="Genomic_DNA"/>
</dbReference>
<evidence type="ECO:0000313" key="1">
    <source>
        <dbReference type="EMBL" id="CAD8116380.1"/>
    </source>
</evidence>
<name>A0A8S1QPR6_9CILI</name>
<accession>A0A8S1QPR6</accession>
<dbReference type="OrthoDB" id="318067at2759"/>